<keyword evidence="2" id="KW-1185">Reference proteome</keyword>
<evidence type="ECO:0000313" key="2">
    <source>
        <dbReference type="Proteomes" id="UP000051952"/>
    </source>
</evidence>
<dbReference type="Proteomes" id="UP000051952">
    <property type="component" value="Unassembled WGS sequence"/>
</dbReference>
<evidence type="ECO:0000313" key="1">
    <source>
        <dbReference type="EMBL" id="CUI14677.1"/>
    </source>
</evidence>
<organism evidence="1 2">
    <name type="scientific">Bodo saltans</name>
    <name type="common">Flagellated protozoan</name>
    <dbReference type="NCBI Taxonomy" id="75058"/>
    <lineage>
        <taxon>Eukaryota</taxon>
        <taxon>Discoba</taxon>
        <taxon>Euglenozoa</taxon>
        <taxon>Kinetoplastea</taxon>
        <taxon>Metakinetoplastina</taxon>
        <taxon>Eubodonida</taxon>
        <taxon>Bodonidae</taxon>
        <taxon>Bodo</taxon>
    </lineage>
</organism>
<sequence length="63" mass="7138">MKVVSHICVSAVATPNILHLTSSFFPSPVLSLPHVPPSHILRRFLLRGQRSERYVELKYKVAL</sequence>
<gene>
    <name evidence="1" type="ORF">BSAL_10635</name>
</gene>
<dbReference type="VEuPathDB" id="TriTrypDB:BSAL_10635"/>
<protein>
    <submittedName>
        <fullName evidence="1">Uncharacterized protein</fullName>
    </submittedName>
</protein>
<reference evidence="2" key="1">
    <citation type="submission" date="2015-09" db="EMBL/GenBank/DDBJ databases">
        <authorList>
            <consortium name="Pathogen Informatics"/>
        </authorList>
    </citation>
    <scope>NUCLEOTIDE SEQUENCE [LARGE SCALE GENOMIC DNA]</scope>
    <source>
        <strain evidence="2">Lake Konstanz</strain>
    </source>
</reference>
<accession>A0A0S4KM56</accession>
<proteinExistence type="predicted"/>
<name>A0A0S4KM56_BODSA</name>
<dbReference type="EMBL" id="CYKH01001539">
    <property type="protein sequence ID" value="CUI14677.1"/>
    <property type="molecule type" value="Genomic_DNA"/>
</dbReference>
<dbReference type="AlphaFoldDB" id="A0A0S4KM56"/>